<feature type="domain" description="Methyltransferase" evidence="5">
    <location>
        <begin position="80"/>
        <end position="174"/>
    </location>
</feature>
<reference evidence="7" key="1">
    <citation type="journal article" date="2019" name="Int. J. Syst. Evol. Microbiol.">
        <title>The Global Catalogue of Microorganisms (GCM) 10K type strain sequencing project: providing services to taxonomists for standard genome sequencing and annotation.</title>
        <authorList>
            <consortium name="The Broad Institute Genomics Platform"/>
            <consortium name="The Broad Institute Genome Sequencing Center for Infectious Disease"/>
            <person name="Wu L."/>
            <person name="Ma J."/>
        </authorList>
    </citation>
    <scope>NUCLEOTIDE SEQUENCE [LARGE SCALE GENOMIC DNA]</scope>
    <source>
        <strain evidence="7">JCM 16548</strain>
    </source>
</reference>
<keyword evidence="2" id="KW-0808">Transferase</keyword>
<dbReference type="PANTHER" id="PTHR43464:SF19">
    <property type="entry name" value="UBIQUINONE BIOSYNTHESIS O-METHYLTRANSFERASE, MITOCHONDRIAL"/>
    <property type="match status" value="1"/>
</dbReference>
<dbReference type="GO" id="GO:0008168">
    <property type="term" value="F:methyltransferase activity"/>
    <property type="evidence" value="ECO:0007669"/>
    <property type="project" value="UniProtKB-KW"/>
</dbReference>
<dbReference type="SUPFAM" id="SSF53335">
    <property type="entry name" value="S-adenosyl-L-methionine-dependent methyltransferases"/>
    <property type="match status" value="1"/>
</dbReference>
<dbReference type="Gene3D" id="3.40.50.150">
    <property type="entry name" value="Vaccinia Virus protein VP39"/>
    <property type="match status" value="1"/>
</dbReference>
<name>A0ABP7CTL5_9ACTN</name>
<feature type="compositionally biased region" description="Basic and acidic residues" evidence="4">
    <location>
        <begin position="1"/>
        <end position="23"/>
    </location>
</feature>
<comment type="caution">
    <text evidence="6">The sequence shown here is derived from an EMBL/GenBank/DDBJ whole genome shotgun (WGS) entry which is preliminary data.</text>
</comment>
<protein>
    <submittedName>
        <fullName evidence="6">Class I SAM-dependent methyltransferase</fullName>
    </submittedName>
</protein>
<sequence length="244" mass="26440">MPDRQTHERQTHEHQTHEHRTSGHDTQQAHAPHGTDQPDSTDPAVFWEEFYGPGRRPWSGRPNALLVEELASRPLTPATVLDLGSGTGGDALWFAGLGWTVTGVDLSATALAIAAQAADEEGRASTITFLRCDLTTDFPTGSWDLVVASYLQSPVALDRDLVLRRAAAAVAPGGTLLVLGHERFPASHQSALTELPTTFDVLASLDLTGWTVVRAEPVAVQHASADSGHDERFDHVIRIRKNPR</sequence>
<evidence type="ECO:0000256" key="4">
    <source>
        <dbReference type="SAM" id="MobiDB-lite"/>
    </source>
</evidence>
<evidence type="ECO:0000259" key="5">
    <source>
        <dbReference type="Pfam" id="PF13649"/>
    </source>
</evidence>
<dbReference type="InterPro" id="IPR029063">
    <property type="entry name" value="SAM-dependent_MTases_sf"/>
</dbReference>
<dbReference type="GO" id="GO:0032259">
    <property type="term" value="P:methylation"/>
    <property type="evidence" value="ECO:0007669"/>
    <property type="project" value="UniProtKB-KW"/>
</dbReference>
<feature type="region of interest" description="Disordered" evidence="4">
    <location>
        <begin position="1"/>
        <end position="45"/>
    </location>
</feature>
<evidence type="ECO:0000256" key="3">
    <source>
        <dbReference type="ARBA" id="ARBA00022691"/>
    </source>
</evidence>
<dbReference type="RefSeq" id="WP_344811151.1">
    <property type="nucleotide sequence ID" value="NZ_BAAAYX010000002.1"/>
</dbReference>
<dbReference type="Pfam" id="PF13649">
    <property type="entry name" value="Methyltransf_25"/>
    <property type="match status" value="1"/>
</dbReference>
<keyword evidence="7" id="KW-1185">Reference proteome</keyword>
<evidence type="ECO:0000313" key="6">
    <source>
        <dbReference type="EMBL" id="GAA3695981.1"/>
    </source>
</evidence>
<dbReference type="EMBL" id="BAAAYX010000002">
    <property type="protein sequence ID" value="GAA3695981.1"/>
    <property type="molecule type" value="Genomic_DNA"/>
</dbReference>
<proteinExistence type="predicted"/>
<evidence type="ECO:0000256" key="2">
    <source>
        <dbReference type="ARBA" id="ARBA00022679"/>
    </source>
</evidence>
<dbReference type="InterPro" id="IPR041698">
    <property type="entry name" value="Methyltransf_25"/>
</dbReference>
<accession>A0ABP7CTL5</accession>
<dbReference type="CDD" id="cd02440">
    <property type="entry name" value="AdoMet_MTases"/>
    <property type="match status" value="1"/>
</dbReference>
<keyword evidence="1 6" id="KW-0489">Methyltransferase</keyword>
<evidence type="ECO:0000256" key="1">
    <source>
        <dbReference type="ARBA" id="ARBA00022603"/>
    </source>
</evidence>
<dbReference type="Proteomes" id="UP001500051">
    <property type="component" value="Unassembled WGS sequence"/>
</dbReference>
<evidence type="ECO:0000313" key="7">
    <source>
        <dbReference type="Proteomes" id="UP001500051"/>
    </source>
</evidence>
<keyword evidence="3" id="KW-0949">S-adenosyl-L-methionine</keyword>
<organism evidence="6 7">
    <name type="scientific">Microlunatus aurantiacus</name>
    <dbReference type="NCBI Taxonomy" id="446786"/>
    <lineage>
        <taxon>Bacteria</taxon>
        <taxon>Bacillati</taxon>
        <taxon>Actinomycetota</taxon>
        <taxon>Actinomycetes</taxon>
        <taxon>Propionibacteriales</taxon>
        <taxon>Propionibacteriaceae</taxon>
        <taxon>Microlunatus</taxon>
    </lineage>
</organism>
<gene>
    <name evidence="6" type="ORF">GCM10022204_09870</name>
</gene>
<dbReference type="PANTHER" id="PTHR43464">
    <property type="entry name" value="METHYLTRANSFERASE"/>
    <property type="match status" value="1"/>
</dbReference>